<sequence>MKKFLILGALTLLAGCTAGMKDSFDCNATAQDSCMTMEEANQKAAQQNITWNHPANGEGTSQKRTELPRLAPLATPTVPVVTTASPAPSVRTAVQDNRVSSQSVGELGAFKPSPASVKKSVPSNALPPIQHTAQTWSSWSDIGMAPPQRLPTTTARLWIAPWIDEQDNLYQPAVVSFVVKDGQWRVQ</sequence>
<dbReference type="NCBIfam" id="TIGR02747">
    <property type="entry name" value="TraV"/>
    <property type="match status" value="1"/>
</dbReference>
<dbReference type="Pfam" id="PF09676">
    <property type="entry name" value="TraV"/>
    <property type="match status" value="1"/>
</dbReference>
<dbReference type="AlphaFoldDB" id="A0AAE3CXL2"/>
<protein>
    <submittedName>
        <fullName evidence="3">Type IV conjugative transfer system lipoprotein TraV</fullName>
    </submittedName>
</protein>
<feature type="signal peptide" evidence="2">
    <location>
        <begin position="1"/>
        <end position="20"/>
    </location>
</feature>
<keyword evidence="2" id="KW-0732">Signal</keyword>
<feature type="region of interest" description="Disordered" evidence="1">
    <location>
        <begin position="104"/>
        <end position="128"/>
    </location>
</feature>
<name>A0AAE3CXL2_PRORE</name>
<gene>
    <name evidence="3" type="primary">traV</name>
    <name evidence="3" type="ORF">KYI77_14035</name>
</gene>
<dbReference type="InterPro" id="IPR014118">
    <property type="entry name" value="T4SS_TraV"/>
</dbReference>
<proteinExistence type="predicted"/>
<accession>A0AAE3CXL2</accession>
<evidence type="ECO:0000256" key="2">
    <source>
        <dbReference type="SAM" id="SignalP"/>
    </source>
</evidence>
<reference evidence="3" key="1">
    <citation type="submission" date="2021-07" db="EMBL/GenBank/DDBJ databases">
        <authorList>
            <person name="Stanton E."/>
        </authorList>
    </citation>
    <scope>NUCLEOTIDE SEQUENCE</scope>
    <source>
        <strain evidence="3">2021EL-01139</strain>
    </source>
</reference>
<evidence type="ECO:0000313" key="3">
    <source>
        <dbReference type="EMBL" id="MBW3117571.1"/>
    </source>
</evidence>
<dbReference type="RefSeq" id="WP_219197722.1">
    <property type="nucleotide sequence ID" value="NZ_JAHWLI010000045.1"/>
</dbReference>
<comment type="caution">
    <text evidence="3">The sequence shown here is derived from an EMBL/GenBank/DDBJ whole genome shotgun (WGS) entry which is preliminary data.</text>
</comment>
<dbReference type="EMBL" id="JAHWLI010000045">
    <property type="protein sequence ID" value="MBW3117571.1"/>
    <property type="molecule type" value="Genomic_DNA"/>
</dbReference>
<feature type="compositionally biased region" description="Low complexity" evidence="1">
    <location>
        <begin position="111"/>
        <end position="123"/>
    </location>
</feature>
<dbReference type="PROSITE" id="PS51257">
    <property type="entry name" value="PROKAR_LIPOPROTEIN"/>
    <property type="match status" value="1"/>
</dbReference>
<organism evidence="3 4">
    <name type="scientific">Providencia rettgeri</name>
    <dbReference type="NCBI Taxonomy" id="587"/>
    <lineage>
        <taxon>Bacteria</taxon>
        <taxon>Pseudomonadati</taxon>
        <taxon>Pseudomonadota</taxon>
        <taxon>Gammaproteobacteria</taxon>
        <taxon>Enterobacterales</taxon>
        <taxon>Morganellaceae</taxon>
        <taxon>Providencia</taxon>
    </lineage>
</organism>
<keyword evidence="3" id="KW-0449">Lipoprotein</keyword>
<evidence type="ECO:0000256" key="1">
    <source>
        <dbReference type="SAM" id="MobiDB-lite"/>
    </source>
</evidence>
<dbReference type="Proteomes" id="UP001155882">
    <property type="component" value="Unassembled WGS sequence"/>
</dbReference>
<evidence type="ECO:0000313" key="4">
    <source>
        <dbReference type="Proteomes" id="UP001155882"/>
    </source>
</evidence>
<feature type="chain" id="PRO_5042197586" evidence="2">
    <location>
        <begin position="21"/>
        <end position="187"/>
    </location>
</feature>